<dbReference type="RefSeq" id="WP_003502994.1">
    <property type="nucleotide sequence ID" value="NZ_GL834315.1"/>
</dbReference>
<evidence type="ECO:0000313" key="3">
    <source>
        <dbReference type="EMBL" id="EGA92592.1"/>
    </source>
</evidence>
<dbReference type="Pfam" id="PF01381">
    <property type="entry name" value="HTH_3"/>
    <property type="match status" value="1"/>
</dbReference>
<dbReference type="SUPFAM" id="SSF47413">
    <property type="entry name" value="lambda repressor-like DNA-binding domains"/>
    <property type="match status" value="1"/>
</dbReference>
<sequence>MYDVFEQLLQKHNVTSYRVAKEAGVTQTALSNWKSGRSTPSATTLQKIADYFGVSVDYLMTGKDEPKEKSPELTARDERDIGRRLEKALSDLEGQQEALMFDGAPLDDETKELLKASLEHSIRVAKINAKKFTPKRYLSSDNQGK</sequence>
<dbReference type="PANTHER" id="PTHR46558">
    <property type="entry name" value="TRACRIPTIONAL REGULATORY PROTEIN-RELATED-RELATED"/>
    <property type="match status" value="1"/>
</dbReference>
<dbReference type="Proteomes" id="UP000002970">
    <property type="component" value="Unassembled WGS sequence"/>
</dbReference>
<gene>
    <name evidence="3" type="ORF">HMPREF9474_03481</name>
</gene>
<keyword evidence="4" id="KW-1185">Reference proteome</keyword>
<dbReference type="Gene3D" id="1.10.260.40">
    <property type="entry name" value="lambda repressor-like DNA-binding domains"/>
    <property type="match status" value="1"/>
</dbReference>
<dbReference type="EMBL" id="ADLQ01000078">
    <property type="protein sequence ID" value="EGA92592.1"/>
    <property type="molecule type" value="Genomic_DNA"/>
</dbReference>
<dbReference type="PROSITE" id="PS50943">
    <property type="entry name" value="HTH_CROC1"/>
    <property type="match status" value="1"/>
</dbReference>
<dbReference type="GO" id="GO:0003677">
    <property type="term" value="F:DNA binding"/>
    <property type="evidence" value="ECO:0007669"/>
    <property type="project" value="UniProtKB-KW"/>
</dbReference>
<accession>E7GRD6</accession>
<feature type="domain" description="HTH cro/C1-type" evidence="2">
    <location>
        <begin position="5"/>
        <end position="59"/>
    </location>
</feature>
<comment type="caution">
    <text evidence="3">The sequence shown here is derived from an EMBL/GenBank/DDBJ whole genome shotgun (WGS) entry which is preliminary data.</text>
</comment>
<dbReference type="InterPro" id="IPR010982">
    <property type="entry name" value="Lambda_DNA-bd_dom_sf"/>
</dbReference>
<dbReference type="eggNOG" id="COG3093">
    <property type="taxonomic scope" value="Bacteria"/>
</dbReference>
<dbReference type="HOGENOM" id="CLU_066192_4_0_9"/>
<reference evidence="3 4" key="1">
    <citation type="submission" date="2010-12" db="EMBL/GenBank/DDBJ databases">
        <title>The Genome Sequence of Clostridium symbiosum strain WAL-14163.</title>
        <authorList>
            <person name="Earl A."/>
            <person name="Ward D."/>
            <person name="Feldgarden M."/>
            <person name="Gevers D."/>
            <person name="Finegold S.M."/>
            <person name="Summanen P.H."/>
            <person name="Molitoris D.R."/>
            <person name="Vaisanen M.L."/>
            <person name="Daigneault M."/>
            <person name="Young S.K."/>
            <person name="Zeng Q."/>
            <person name="Gargeya S."/>
            <person name="Fitzgerald M."/>
            <person name="Haas B."/>
            <person name="Abouelleil A."/>
            <person name="Alvarado L."/>
            <person name="Arachchi H.M."/>
            <person name="Berlin A."/>
            <person name="Brown A."/>
            <person name="Chapman S.B."/>
            <person name="Chen Z."/>
            <person name="Dunbar C."/>
            <person name="Freedman E."/>
            <person name="Gearin G."/>
            <person name="Gellesch M."/>
            <person name="Goldberg J."/>
            <person name="Griggs A."/>
            <person name="Gujja S."/>
            <person name="Heilman E."/>
            <person name="Heiman D."/>
            <person name="Howarth C."/>
            <person name="Larson L."/>
            <person name="Lui A."/>
            <person name="MacDonald P.J.P."/>
            <person name="Mehta T."/>
            <person name="Montmayeur A."/>
            <person name="Murphy C."/>
            <person name="Neiman D."/>
            <person name="Pearson M."/>
            <person name="Priest M."/>
            <person name="Roberts A."/>
            <person name="Saif S."/>
            <person name="Shea T."/>
            <person name="Shenoy N."/>
            <person name="Sisk P."/>
            <person name="Stolte C."/>
            <person name="Sykes S."/>
            <person name="White J."/>
            <person name="Yandava C."/>
            <person name="Nusbaum C."/>
            <person name="Birren B."/>
        </authorList>
    </citation>
    <scope>NUCLEOTIDE SEQUENCE [LARGE SCALE GENOMIC DNA]</scope>
    <source>
        <strain evidence="3 4">WAL-14163</strain>
    </source>
</reference>
<dbReference type="PANTHER" id="PTHR46558:SF11">
    <property type="entry name" value="HTH-TYPE TRANSCRIPTIONAL REGULATOR XRE"/>
    <property type="match status" value="1"/>
</dbReference>
<protein>
    <recommendedName>
        <fullName evidence="2">HTH cro/C1-type domain-containing protein</fullName>
    </recommendedName>
</protein>
<dbReference type="CDD" id="cd00093">
    <property type="entry name" value="HTH_XRE"/>
    <property type="match status" value="1"/>
</dbReference>
<dbReference type="InterPro" id="IPR001387">
    <property type="entry name" value="Cro/C1-type_HTH"/>
</dbReference>
<dbReference type="SMART" id="SM00530">
    <property type="entry name" value="HTH_XRE"/>
    <property type="match status" value="1"/>
</dbReference>
<evidence type="ECO:0000256" key="1">
    <source>
        <dbReference type="ARBA" id="ARBA00023125"/>
    </source>
</evidence>
<dbReference type="AlphaFoldDB" id="E7GRD6"/>
<organism evidence="3 4">
    <name type="scientific">Clostridium symbiosum (strain WAL-14163)</name>
    <dbReference type="NCBI Taxonomy" id="742740"/>
    <lineage>
        <taxon>Bacteria</taxon>
        <taxon>Bacillati</taxon>
        <taxon>Bacillota</taxon>
        <taxon>Clostridia</taxon>
        <taxon>Lachnospirales</taxon>
        <taxon>Lachnospiraceae</taxon>
        <taxon>Otoolea</taxon>
    </lineage>
</organism>
<evidence type="ECO:0000313" key="4">
    <source>
        <dbReference type="Proteomes" id="UP000002970"/>
    </source>
</evidence>
<name>E7GRD6_CLOS6</name>
<dbReference type="STRING" id="1512.GCA_900049235_03754"/>
<evidence type="ECO:0000259" key="2">
    <source>
        <dbReference type="PROSITE" id="PS50943"/>
    </source>
</evidence>
<proteinExistence type="predicted"/>
<keyword evidence="1" id="KW-0238">DNA-binding</keyword>